<evidence type="ECO:0000256" key="17">
    <source>
        <dbReference type="SAM" id="Phobius"/>
    </source>
</evidence>
<keyword evidence="19" id="KW-1185">Reference proteome</keyword>
<sequence>MLAELKRKATQGQLFFLTLLDKLMFMCDVRRRKNTSVSRYYISHEHPVGSTTPDNMAGIGAFLKNAWNKEPVILASCAIGVIGVAIPFISPITKYTGMINSAVPYNYPVPVRDDGNMPDVPAHPSEPKGNNLEWLKNL</sequence>
<evidence type="ECO:0000256" key="8">
    <source>
        <dbReference type="ARBA" id="ARBA00022692"/>
    </source>
</evidence>
<reference evidence="18" key="2">
    <citation type="submission" date="2025-09" db="UniProtKB">
        <authorList>
            <consortium name="Ensembl"/>
        </authorList>
    </citation>
    <scope>IDENTIFICATION</scope>
</reference>
<evidence type="ECO:0000256" key="11">
    <source>
        <dbReference type="ARBA" id="ARBA00022989"/>
    </source>
</evidence>
<dbReference type="PANTHER" id="PTHR15221">
    <property type="entry name" value="NADH DEHYDROGENASE [UBIQUINONE] 1 ALPHA SUBCOMPLEX SUBUNIT 3"/>
    <property type="match status" value="1"/>
</dbReference>
<keyword evidence="13" id="KW-0496">Mitochondrion</keyword>
<evidence type="ECO:0000256" key="6">
    <source>
        <dbReference type="ARBA" id="ARBA00022448"/>
    </source>
</evidence>
<evidence type="ECO:0000256" key="3">
    <source>
        <dbReference type="ARBA" id="ARBA00008253"/>
    </source>
</evidence>
<dbReference type="CDD" id="cd22902">
    <property type="entry name" value="NDUFA3"/>
    <property type="match status" value="1"/>
</dbReference>
<keyword evidence="10" id="KW-0249">Electron transport</keyword>
<evidence type="ECO:0000256" key="1">
    <source>
        <dbReference type="ARBA" id="ARBA00003195"/>
    </source>
</evidence>
<dbReference type="AlphaFoldDB" id="A0A3B4XL47"/>
<dbReference type="InterPro" id="IPR026626">
    <property type="entry name" value="NDUFA3"/>
</dbReference>
<evidence type="ECO:0000256" key="4">
    <source>
        <dbReference type="ARBA" id="ARBA00011533"/>
    </source>
</evidence>
<comment type="similarity">
    <text evidence="3">Belongs to the complex I NDUFA3 subunit family.</text>
</comment>
<evidence type="ECO:0000256" key="12">
    <source>
        <dbReference type="ARBA" id="ARBA00022990"/>
    </source>
</evidence>
<evidence type="ECO:0000256" key="2">
    <source>
        <dbReference type="ARBA" id="ARBA00004434"/>
    </source>
</evidence>
<keyword evidence="9" id="KW-0999">Mitochondrion inner membrane</keyword>
<name>A0A3B4XL47_SERLL</name>
<dbReference type="Proteomes" id="UP000261360">
    <property type="component" value="Unplaced"/>
</dbReference>
<keyword evidence="12" id="KW-0007">Acetylation</keyword>
<comment type="subcellular location">
    <subcellularLocation>
        <location evidence="2">Mitochondrion inner membrane</location>
        <topology evidence="2">Single-pass membrane protein</topology>
    </subcellularLocation>
</comment>
<dbReference type="GeneTree" id="ENSGT00390000004322"/>
<evidence type="ECO:0000256" key="14">
    <source>
        <dbReference type="ARBA" id="ARBA00023136"/>
    </source>
</evidence>
<accession>A0A3B4XL47</accession>
<evidence type="ECO:0000256" key="7">
    <source>
        <dbReference type="ARBA" id="ARBA00022660"/>
    </source>
</evidence>
<evidence type="ECO:0000256" key="9">
    <source>
        <dbReference type="ARBA" id="ARBA00022792"/>
    </source>
</evidence>
<keyword evidence="7" id="KW-0679">Respiratory chain</keyword>
<evidence type="ECO:0000256" key="5">
    <source>
        <dbReference type="ARBA" id="ARBA00016391"/>
    </source>
</evidence>
<dbReference type="GO" id="GO:0045271">
    <property type="term" value="C:respiratory chain complex I"/>
    <property type="evidence" value="ECO:0007669"/>
    <property type="project" value="InterPro"/>
</dbReference>
<dbReference type="GO" id="GO:0005743">
    <property type="term" value="C:mitochondrial inner membrane"/>
    <property type="evidence" value="ECO:0007669"/>
    <property type="project" value="UniProtKB-SubCell"/>
</dbReference>
<dbReference type="PANTHER" id="PTHR15221:SF0">
    <property type="entry name" value="NADH DEHYDROGENASE [UBIQUINONE] 1 ALPHA SUBCOMPLEX SUBUNIT 3"/>
    <property type="match status" value="1"/>
</dbReference>
<keyword evidence="8 17" id="KW-0812">Transmembrane</keyword>
<keyword evidence="6" id="KW-0813">Transport</keyword>
<evidence type="ECO:0000256" key="13">
    <source>
        <dbReference type="ARBA" id="ARBA00023128"/>
    </source>
</evidence>
<dbReference type="Ensembl" id="ENSSLDT00000019440.1">
    <property type="protein sequence ID" value="ENSSLDP00000018804.1"/>
    <property type="gene ID" value="ENSSLDG00000014788.1"/>
</dbReference>
<keyword evidence="11 17" id="KW-1133">Transmembrane helix</keyword>
<evidence type="ECO:0000313" key="19">
    <source>
        <dbReference type="Proteomes" id="UP000261360"/>
    </source>
</evidence>
<proteinExistence type="inferred from homology"/>
<evidence type="ECO:0000256" key="10">
    <source>
        <dbReference type="ARBA" id="ARBA00022982"/>
    </source>
</evidence>
<comment type="function">
    <text evidence="1">Accessory subunit of the mitochondrial membrane respiratory chain NADH dehydrogenase (Complex I), that is believed not to be involved in catalysis. Complex I functions in the transfer of electrons from NADH to the respiratory chain. The immediate electron acceptor for the enzyme is believed to be ubiquinone.</text>
</comment>
<evidence type="ECO:0000313" key="18">
    <source>
        <dbReference type="Ensembl" id="ENSSLDP00000018804.1"/>
    </source>
</evidence>
<protein>
    <recommendedName>
        <fullName evidence="5">NADH dehydrogenase [ubiquinone] 1 alpha subcomplex subunit 3</fullName>
    </recommendedName>
    <alternativeName>
        <fullName evidence="15">Complex I-B9</fullName>
    </alternativeName>
    <alternativeName>
        <fullName evidence="16">NADH-ubiquinone oxidoreductase B9 subunit</fullName>
    </alternativeName>
</protein>
<keyword evidence="14 17" id="KW-0472">Membrane</keyword>
<organism evidence="18 19">
    <name type="scientific">Seriola lalandi dorsalis</name>
    <dbReference type="NCBI Taxonomy" id="1841481"/>
    <lineage>
        <taxon>Eukaryota</taxon>
        <taxon>Metazoa</taxon>
        <taxon>Chordata</taxon>
        <taxon>Craniata</taxon>
        <taxon>Vertebrata</taxon>
        <taxon>Euteleostomi</taxon>
        <taxon>Actinopterygii</taxon>
        <taxon>Neopterygii</taxon>
        <taxon>Teleostei</taxon>
        <taxon>Neoteleostei</taxon>
        <taxon>Acanthomorphata</taxon>
        <taxon>Carangaria</taxon>
        <taxon>Carangiformes</taxon>
        <taxon>Carangidae</taxon>
        <taxon>Seriola</taxon>
    </lineage>
</organism>
<evidence type="ECO:0000256" key="16">
    <source>
        <dbReference type="ARBA" id="ARBA00032035"/>
    </source>
</evidence>
<comment type="subunit">
    <text evidence="4">Complex I is composed of 45 different subunits.</text>
</comment>
<feature type="transmembrane region" description="Helical" evidence="17">
    <location>
        <begin position="72"/>
        <end position="89"/>
    </location>
</feature>
<dbReference type="Pfam" id="PF14987">
    <property type="entry name" value="NADHdh_A3"/>
    <property type="match status" value="1"/>
</dbReference>
<reference evidence="18" key="1">
    <citation type="submission" date="2025-08" db="UniProtKB">
        <authorList>
            <consortium name="Ensembl"/>
        </authorList>
    </citation>
    <scope>IDENTIFICATION</scope>
</reference>
<evidence type="ECO:0000256" key="15">
    <source>
        <dbReference type="ARBA" id="ARBA00031425"/>
    </source>
</evidence>